<dbReference type="GO" id="GO:0005524">
    <property type="term" value="F:ATP binding"/>
    <property type="evidence" value="ECO:0007669"/>
    <property type="project" value="UniProtKB-KW"/>
</dbReference>
<dbReference type="RefSeq" id="WP_310546988.1">
    <property type="nucleotide sequence ID" value="NZ_JAVKGR010000001.1"/>
</dbReference>
<keyword evidence="5 9" id="KW-0067">ATP-binding</keyword>
<dbReference type="PANTHER" id="PTHR42788:SF7">
    <property type="entry name" value="NITRATE ABC TRANSPORTER ATP-BINDING PROTEIN"/>
    <property type="match status" value="1"/>
</dbReference>
<evidence type="ECO:0000313" key="9">
    <source>
        <dbReference type="EMBL" id="MDR8017994.1"/>
    </source>
</evidence>
<dbReference type="CDD" id="cd03293">
    <property type="entry name" value="ABC_NrtD_SsuB_transporters"/>
    <property type="match status" value="1"/>
</dbReference>
<comment type="subcellular location">
    <subcellularLocation>
        <location evidence="1">Cell membrane</location>
        <topology evidence="1">Peripheral membrane protein</topology>
    </subcellularLocation>
</comment>
<dbReference type="InterPro" id="IPR017871">
    <property type="entry name" value="ABC_transporter-like_CS"/>
</dbReference>
<evidence type="ECO:0000256" key="1">
    <source>
        <dbReference type="ARBA" id="ARBA00004202"/>
    </source>
</evidence>
<dbReference type="SMART" id="SM00382">
    <property type="entry name" value="AAA"/>
    <property type="match status" value="1"/>
</dbReference>
<evidence type="ECO:0000256" key="5">
    <source>
        <dbReference type="ARBA" id="ARBA00022840"/>
    </source>
</evidence>
<evidence type="ECO:0000313" key="10">
    <source>
        <dbReference type="Proteomes" id="UP001251870"/>
    </source>
</evidence>
<evidence type="ECO:0000256" key="2">
    <source>
        <dbReference type="ARBA" id="ARBA00022448"/>
    </source>
</evidence>
<feature type="domain" description="ABC transporter" evidence="8">
    <location>
        <begin position="61"/>
        <end position="295"/>
    </location>
</feature>
<evidence type="ECO:0000256" key="4">
    <source>
        <dbReference type="ARBA" id="ARBA00022741"/>
    </source>
</evidence>
<dbReference type="InterPro" id="IPR003439">
    <property type="entry name" value="ABC_transporter-like_ATP-bd"/>
</dbReference>
<keyword evidence="10" id="KW-1185">Reference proteome</keyword>
<comment type="caution">
    <text evidence="9">The sequence shown here is derived from an EMBL/GenBank/DDBJ whole genome shotgun (WGS) entry which is preliminary data.</text>
</comment>
<feature type="compositionally biased region" description="Low complexity" evidence="7">
    <location>
        <begin position="37"/>
        <end position="51"/>
    </location>
</feature>
<evidence type="ECO:0000259" key="8">
    <source>
        <dbReference type="PROSITE" id="PS50893"/>
    </source>
</evidence>
<reference evidence="9 10" key="1">
    <citation type="submission" date="2023-09" db="EMBL/GenBank/DDBJ databases">
        <title>Description of three actinobacteria isolated from air of manufacturing shop in a pharmaceutical factory.</title>
        <authorList>
            <person name="Zhang D.-F."/>
        </authorList>
    </citation>
    <scope>NUCLEOTIDE SEQUENCE [LARGE SCALE GENOMIC DNA]</scope>
    <source>
        <strain evidence="9 10">LY-0111</strain>
    </source>
</reference>
<evidence type="ECO:0000256" key="6">
    <source>
        <dbReference type="ARBA" id="ARBA00023136"/>
    </source>
</evidence>
<protein>
    <submittedName>
        <fullName evidence="9">ABC transporter ATP-binding protein</fullName>
    </submittedName>
</protein>
<dbReference type="Proteomes" id="UP001251870">
    <property type="component" value="Unassembled WGS sequence"/>
</dbReference>
<dbReference type="InterPro" id="IPR050166">
    <property type="entry name" value="ABC_transporter_ATP-bind"/>
</dbReference>
<dbReference type="Gene3D" id="3.40.50.300">
    <property type="entry name" value="P-loop containing nucleotide triphosphate hydrolases"/>
    <property type="match status" value="1"/>
</dbReference>
<dbReference type="Pfam" id="PF00005">
    <property type="entry name" value="ABC_tran"/>
    <property type="match status" value="1"/>
</dbReference>
<keyword evidence="6" id="KW-0472">Membrane</keyword>
<name>A0ABU2DNB0_9MICC</name>
<dbReference type="PROSITE" id="PS00211">
    <property type="entry name" value="ABC_TRANSPORTER_1"/>
    <property type="match status" value="1"/>
</dbReference>
<organism evidence="9 10">
    <name type="scientific">Nesterenkonia aerolata</name>
    <dbReference type="NCBI Taxonomy" id="3074079"/>
    <lineage>
        <taxon>Bacteria</taxon>
        <taxon>Bacillati</taxon>
        <taxon>Actinomycetota</taxon>
        <taxon>Actinomycetes</taxon>
        <taxon>Micrococcales</taxon>
        <taxon>Micrococcaceae</taxon>
        <taxon>Nesterenkonia</taxon>
    </lineage>
</organism>
<feature type="compositionally biased region" description="Polar residues" evidence="7">
    <location>
        <begin position="1"/>
        <end position="25"/>
    </location>
</feature>
<evidence type="ECO:0000256" key="3">
    <source>
        <dbReference type="ARBA" id="ARBA00022475"/>
    </source>
</evidence>
<keyword evidence="3" id="KW-1003">Cell membrane</keyword>
<keyword evidence="2" id="KW-0813">Transport</keyword>
<dbReference type="PANTHER" id="PTHR42788">
    <property type="entry name" value="TAURINE IMPORT ATP-BINDING PROTEIN-RELATED"/>
    <property type="match status" value="1"/>
</dbReference>
<keyword evidence="4" id="KW-0547">Nucleotide-binding</keyword>
<sequence>MTPQHMTPQHMTPQHMTPQPDTSELTAEALAEHTDESTATVATGSTASPATNRGSRDQPILSAQEISVGFGGSEQPSLVLDRVSLDVPAGEFLTVIGPSGSGKSTLLKVLAGLHQPSGGRVLLHDAPVTGPSRQIAVVFQQHVLLPWLTARGNVLFALEAAGGLGLSRGQRRRLADEHLEAVHLGRHGQKFPAELSGGMQQRVGLARAFALDSDVMLLDEPLGALDALTRRTLQEQLLELTERRRQTTVMVTHDVDEALLLSDRILALSQGPNARIEDGFDVPFPRPRSAEAIENDPEYLVLRRRLLDALRT</sequence>
<feature type="region of interest" description="Disordered" evidence="7">
    <location>
        <begin position="1"/>
        <end position="59"/>
    </location>
</feature>
<accession>A0ABU2DNB0</accession>
<evidence type="ECO:0000256" key="7">
    <source>
        <dbReference type="SAM" id="MobiDB-lite"/>
    </source>
</evidence>
<dbReference type="SUPFAM" id="SSF52540">
    <property type="entry name" value="P-loop containing nucleoside triphosphate hydrolases"/>
    <property type="match status" value="1"/>
</dbReference>
<dbReference type="InterPro" id="IPR027417">
    <property type="entry name" value="P-loop_NTPase"/>
</dbReference>
<gene>
    <name evidence="9" type="ORF">RIL96_00235</name>
</gene>
<proteinExistence type="predicted"/>
<dbReference type="EMBL" id="JAVKGR010000001">
    <property type="protein sequence ID" value="MDR8017994.1"/>
    <property type="molecule type" value="Genomic_DNA"/>
</dbReference>
<dbReference type="PROSITE" id="PS50893">
    <property type="entry name" value="ABC_TRANSPORTER_2"/>
    <property type="match status" value="1"/>
</dbReference>
<dbReference type="InterPro" id="IPR003593">
    <property type="entry name" value="AAA+_ATPase"/>
</dbReference>